<feature type="active site" evidence="12">
    <location>
        <position position="8"/>
    </location>
</feature>
<dbReference type="PANTHER" id="PTHR30194">
    <property type="entry name" value="CROSSOVER JUNCTION ENDODEOXYRIBONUCLEASE RUVC"/>
    <property type="match status" value="1"/>
</dbReference>
<dbReference type="STRING" id="96561.Dole_2207"/>
<dbReference type="GO" id="GO:0000287">
    <property type="term" value="F:magnesium ion binding"/>
    <property type="evidence" value="ECO:0007669"/>
    <property type="project" value="UniProtKB-UniRule"/>
</dbReference>
<keyword evidence="8 12" id="KW-0460">Magnesium</keyword>
<dbReference type="KEGG" id="dol:Dole_2207"/>
<dbReference type="GO" id="GO:0006281">
    <property type="term" value="P:DNA repair"/>
    <property type="evidence" value="ECO:0007669"/>
    <property type="project" value="UniProtKB-UniRule"/>
</dbReference>
<dbReference type="Proteomes" id="UP000008561">
    <property type="component" value="Chromosome"/>
</dbReference>
<comment type="function">
    <text evidence="12">The RuvA-RuvB-RuvC complex processes Holliday junction (HJ) DNA during genetic recombination and DNA repair. Endonuclease that resolves HJ intermediates. Cleaves cruciform DNA by making single-stranded nicks across the HJ at symmetrical positions within the homologous arms, yielding a 5'-phosphate and a 3'-hydroxyl group; requires a central core of homology in the junction. The consensus cleavage sequence is 5'-(A/T)TT(C/G)-3'. Cleavage occurs on the 3'-side of the TT dinucleotide at the point of strand exchange. HJ branch migration catalyzed by RuvA-RuvB allows RuvC to scan DNA until it finds its consensus sequence, where it cleaves and resolves the cruciform DNA.</text>
</comment>
<dbReference type="EMBL" id="CP000859">
    <property type="protein sequence ID" value="ABW68011.1"/>
    <property type="molecule type" value="Genomic_DNA"/>
</dbReference>
<keyword evidence="6 12" id="KW-0227">DNA damage</keyword>
<dbReference type="GO" id="GO:0048476">
    <property type="term" value="C:Holliday junction resolvase complex"/>
    <property type="evidence" value="ECO:0007669"/>
    <property type="project" value="UniProtKB-UniRule"/>
</dbReference>
<keyword evidence="11 12" id="KW-0234">DNA repair</keyword>
<evidence type="ECO:0000313" key="13">
    <source>
        <dbReference type="EMBL" id="ABW68011.1"/>
    </source>
</evidence>
<dbReference type="OrthoDB" id="9805499at2"/>
<evidence type="ECO:0000313" key="14">
    <source>
        <dbReference type="Proteomes" id="UP000008561"/>
    </source>
</evidence>
<comment type="cofactor">
    <cofactor evidence="12">
        <name>Mg(2+)</name>
        <dbReference type="ChEBI" id="CHEBI:18420"/>
    </cofactor>
    <text evidence="12">Binds 2 Mg(2+) ion per subunit.</text>
</comment>
<comment type="subcellular location">
    <subcellularLocation>
        <location evidence="12">Cytoplasm</location>
    </subcellularLocation>
</comment>
<dbReference type="InterPro" id="IPR036397">
    <property type="entry name" value="RNaseH_sf"/>
</dbReference>
<dbReference type="Gene3D" id="3.30.420.10">
    <property type="entry name" value="Ribonuclease H-like superfamily/Ribonuclease H"/>
    <property type="match status" value="1"/>
</dbReference>
<evidence type="ECO:0000256" key="9">
    <source>
        <dbReference type="ARBA" id="ARBA00023125"/>
    </source>
</evidence>
<evidence type="ECO:0000256" key="6">
    <source>
        <dbReference type="ARBA" id="ARBA00022763"/>
    </source>
</evidence>
<comment type="subunit">
    <text evidence="12">Homodimer which binds Holliday junction (HJ) DNA. The HJ becomes 2-fold symmetrical on binding to RuvC with unstacked arms; it has a different conformation from HJ DNA in complex with RuvA. In the full resolvosome a probable DNA-RuvA(4)-RuvB(12)-RuvC(2) complex forms which resolves the HJ.</text>
</comment>
<dbReference type="CDD" id="cd16962">
    <property type="entry name" value="RuvC"/>
    <property type="match status" value="1"/>
</dbReference>
<evidence type="ECO:0000256" key="7">
    <source>
        <dbReference type="ARBA" id="ARBA00022801"/>
    </source>
</evidence>
<evidence type="ECO:0000256" key="12">
    <source>
        <dbReference type="HAMAP-Rule" id="MF_00034"/>
    </source>
</evidence>
<keyword evidence="10 12" id="KW-0233">DNA recombination</keyword>
<reference evidence="13 14" key="1">
    <citation type="submission" date="2007-10" db="EMBL/GenBank/DDBJ databases">
        <title>Complete sequence of Desulfococcus oleovorans Hxd3.</title>
        <authorList>
            <consortium name="US DOE Joint Genome Institute"/>
            <person name="Copeland A."/>
            <person name="Lucas S."/>
            <person name="Lapidus A."/>
            <person name="Barry K."/>
            <person name="Glavina del Rio T."/>
            <person name="Dalin E."/>
            <person name="Tice H."/>
            <person name="Pitluck S."/>
            <person name="Kiss H."/>
            <person name="Brettin T."/>
            <person name="Bruce D."/>
            <person name="Detter J.C."/>
            <person name="Han C."/>
            <person name="Schmutz J."/>
            <person name="Larimer F."/>
            <person name="Land M."/>
            <person name="Hauser L."/>
            <person name="Kyrpides N."/>
            <person name="Kim E."/>
            <person name="Wawrik B."/>
            <person name="Richardson P."/>
        </authorList>
    </citation>
    <scope>NUCLEOTIDE SEQUENCE [LARGE SCALE GENOMIC DNA]</scope>
    <source>
        <strain evidence="14">DSM 6200 / JCM 39069 / Hxd3</strain>
    </source>
</reference>
<dbReference type="PRINTS" id="PR00696">
    <property type="entry name" value="RSOLVASERUVC"/>
</dbReference>
<organism evidence="13 14">
    <name type="scientific">Desulfosudis oleivorans (strain DSM 6200 / JCM 39069 / Hxd3)</name>
    <name type="common">Desulfococcus oleovorans</name>
    <dbReference type="NCBI Taxonomy" id="96561"/>
    <lineage>
        <taxon>Bacteria</taxon>
        <taxon>Pseudomonadati</taxon>
        <taxon>Thermodesulfobacteriota</taxon>
        <taxon>Desulfobacteria</taxon>
        <taxon>Desulfobacterales</taxon>
        <taxon>Desulfosudaceae</taxon>
        <taxon>Desulfosudis</taxon>
    </lineage>
</organism>
<dbReference type="InterPro" id="IPR002176">
    <property type="entry name" value="X-over_junc_endoDNase_RuvC"/>
</dbReference>
<sequence>MVKVIGIDPGLADTGVGIVKGCDGRVSGYSFGCIQTSKNDSLQCRLHRIFSNVQDLLRDEKPDVMVVEDVFFLKKYPVSGIVLGEVTGVILLAGFQENVKAVKVPVREIKQVVTGNGNAGKKQLGEAVSRFLGHDGPIRPDHASDALALAIMGLLRYDRLS</sequence>
<keyword evidence="2 12" id="KW-0963">Cytoplasm</keyword>
<dbReference type="HAMAP" id="MF_00034">
    <property type="entry name" value="RuvC"/>
    <property type="match status" value="1"/>
</dbReference>
<dbReference type="eggNOG" id="COG0817">
    <property type="taxonomic scope" value="Bacteria"/>
</dbReference>
<evidence type="ECO:0000256" key="5">
    <source>
        <dbReference type="ARBA" id="ARBA00022759"/>
    </source>
</evidence>
<evidence type="ECO:0000256" key="1">
    <source>
        <dbReference type="ARBA" id="ARBA00009518"/>
    </source>
</evidence>
<keyword evidence="5 12" id="KW-0255">Endonuclease</keyword>
<evidence type="ECO:0000256" key="8">
    <source>
        <dbReference type="ARBA" id="ARBA00022842"/>
    </source>
</evidence>
<dbReference type="PANTHER" id="PTHR30194:SF3">
    <property type="entry name" value="CROSSOVER JUNCTION ENDODEOXYRIBONUCLEASE RUVC"/>
    <property type="match status" value="1"/>
</dbReference>
<evidence type="ECO:0000256" key="3">
    <source>
        <dbReference type="ARBA" id="ARBA00022722"/>
    </source>
</evidence>
<evidence type="ECO:0000256" key="4">
    <source>
        <dbReference type="ARBA" id="ARBA00022723"/>
    </source>
</evidence>
<keyword evidence="7 12" id="KW-0378">Hydrolase</keyword>
<dbReference type="GO" id="GO:0005737">
    <property type="term" value="C:cytoplasm"/>
    <property type="evidence" value="ECO:0007669"/>
    <property type="project" value="UniProtKB-SubCell"/>
</dbReference>
<keyword evidence="3 12" id="KW-0540">Nuclease</keyword>
<name>A8ZUH9_DESOH</name>
<keyword evidence="4 12" id="KW-0479">Metal-binding</keyword>
<dbReference type="SUPFAM" id="SSF53098">
    <property type="entry name" value="Ribonuclease H-like"/>
    <property type="match status" value="1"/>
</dbReference>
<keyword evidence="14" id="KW-1185">Reference proteome</keyword>
<feature type="binding site" evidence="12">
    <location>
        <position position="8"/>
    </location>
    <ligand>
        <name>Mg(2+)</name>
        <dbReference type="ChEBI" id="CHEBI:18420"/>
        <label>1</label>
    </ligand>
</feature>
<dbReference type="HOGENOM" id="CLU_091257_3_1_7"/>
<dbReference type="AlphaFoldDB" id="A8ZUH9"/>
<dbReference type="RefSeq" id="WP_012175623.1">
    <property type="nucleotide sequence ID" value="NC_009943.1"/>
</dbReference>
<dbReference type="Pfam" id="PF02075">
    <property type="entry name" value="RuvC"/>
    <property type="match status" value="1"/>
</dbReference>
<comment type="similarity">
    <text evidence="1 12">Belongs to the RuvC family.</text>
</comment>
<gene>
    <name evidence="12" type="primary">ruvC</name>
    <name evidence="13" type="ordered locus">Dole_2207</name>
</gene>
<evidence type="ECO:0000256" key="10">
    <source>
        <dbReference type="ARBA" id="ARBA00023172"/>
    </source>
</evidence>
<evidence type="ECO:0000256" key="2">
    <source>
        <dbReference type="ARBA" id="ARBA00022490"/>
    </source>
</evidence>
<protein>
    <recommendedName>
        <fullName evidence="12">Crossover junction endodeoxyribonuclease RuvC</fullName>
        <ecNumber evidence="12">3.1.21.10</ecNumber>
    </recommendedName>
    <alternativeName>
        <fullName evidence="12">Holliday junction nuclease RuvC</fullName>
    </alternativeName>
    <alternativeName>
        <fullName evidence="12">Holliday junction resolvase RuvC</fullName>
    </alternativeName>
</protein>
<dbReference type="InterPro" id="IPR012337">
    <property type="entry name" value="RNaseH-like_sf"/>
</dbReference>
<comment type="catalytic activity">
    <reaction evidence="12">
        <text>Endonucleolytic cleavage at a junction such as a reciprocal single-stranded crossover between two homologous DNA duplexes (Holliday junction).</text>
        <dbReference type="EC" id="3.1.21.10"/>
    </reaction>
</comment>
<accession>A8ZUH9</accession>
<dbReference type="GO" id="GO:0006310">
    <property type="term" value="P:DNA recombination"/>
    <property type="evidence" value="ECO:0007669"/>
    <property type="project" value="UniProtKB-UniRule"/>
</dbReference>
<proteinExistence type="inferred from homology"/>
<feature type="binding site" evidence="12">
    <location>
        <position position="68"/>
    </location>
    <ligand>
        <name>Mg(2+)</name>
        <dbReference type="ChEBI" id="CHEBI:18420"/>
        <label>2</label>
    </ligand>
</feature>
<evidence type="ECO:0000256" key="11">
    <source>
        <dbReference type="ARBA" id="ARBA00023204"/>
    </source>
</evidence>
<dbReference type="EC" id="3.1.21.10" evidence="12"/>
<dbReference type="GO" id="GO:0008821">
    <property type="term" value="F:crossover junction DNA endonuclease activity"/>
    <property type="evidence" value="ECO:0007669"/>
    <property type="project" value="UniProtKB-UniRule"/>
</dbReference>
<dbReference type="GO" id="GO:0003677">
    <property type="term" value="F:DNA binding"/>
    <property type="evidence" value="ECO:0007669"/>
    <property type="project" value="UniProtKB-KW"/>
</dbReference>
<feature type="binding site" evidence="12">
    <location>
        <position position="142"/>
    </location>
    <ligand>
        <name>Mg(2+)</name>
        <dbReference type="ChEBI" id="CHEBI:18420"/>
        <label>1</label>
    </ligand>
</feature>
<keyword evidence="9 12" id="KW-0238">DNA-binding</keyword>
<feature type="active site" evidence="12">
    <location>
        <position position="68"/>
    </location>
</feature>
<feature type="active site" evidence="12">
    <location>
        <position position="142"/>
    </location>
</feature>